<evidence type="ECO:0000313" key="2">
    <source>
        <dbReference type="Proteomes" id="UP000251584"/>
    </source>
</evidence>
<gene>
    <name evidence="1" type="primary">adhC_1</name>
    <name evidence="1" type="ORF">NCTC10786_04926</name>
</gene>
<dbReference type="EC" id="1.1.1.1" evidence="1"/>
<evidence type="ECO:0000313" key="1">
    <source>
        <dbReference type="EMBL" id="SQB39843.1"/>
    </source>
</evidence>
<protein>
    <submittedName>
        <fullName evidence="1">Alcohol dehydrogenase</fullName>
        <ecNumber evidence="1">1.1.1.1</ecNumber>
        <ecNumber evidence="1">1.1.1.284</ecNumber>
    </submittedName>
</protein>
<dbReference type="GO" id="GO:0051903">
    <property type="term" value="F:S-(hydroxymethyl)glutathione dehydrogenase [NAD(P)+] activity"/>
    <property type="evidence" value="ECO:0007669"/>
    <property type="project" value="UniProtKB-EC"/>
</dbReference>
<reference evidence="1 2" key="1">
    <citation type="submission" date="2018-06" db="EMBL/GenBank/DDBJ databases">
        <authorList>
            <consortium name="Pathogen Informatics"/>
            <person name="Doyle S."/>
        </authorList>
    </citation>
    <scope>NUCLEOTIDE SEQUENCE [LARGE SCALE GENOMIC DNA]</scope>
    <source>
        <strain evidence="1 2">NCTC10786</strain>
    </source>
</reference>
<accession>A0A2X2WQ86</accession>
<organism evidence="1 2">
    <name type="scientific">Citrobacter koseri</name>
    <name type="common">Citrobacter diversus</name>
    <dbReference type="NCBI Taxonomy" id="545"/>
    <lineage>
        <taxon>Bacteria</taxon>
        <taxon>Pseudomonadati</taxon>
        <taxon>Pseudomonadota</taxon>
        <taxon>Gammaproteobacteria</taxon>
        <taxon>Enterobacterales</taxon>
        <taxon>Enterobacteriaceae</taxon>
        <taxon>Citrobacter</taxon>
    </lineage>
</organism>
<keyword evidence="1" id="KW-0560">Oxidoreductase</keyword>
<dbReference type="SUPFAM" id="SSF50129">
    <property type="entry name" value="GroES-like"/>
    <property type="match status" value="1"/>
</dbReference>
<dbReference type="InterPro" id="IPR011032">
    <property type="entry name" value="GroES-like_sf"/>
</dbReference>
<dbReference type="EMBL" id="UAVY01000008">
    <property type="protein sequence ID" value="SQB39843.1"/>
    <property type="molecule type" value="Genomic_DNA"/>
</dbReference>
<dbReference type="Gene3D" id="3.90.180.10">
    <property type="entry name" value="Medium-chain alcohol dehydrogenases, catalytic domain"/>
    <property type="match status" value="1"/>
</dbReference>
<dbReference type="Proteomes" id="UP000251584">
    <property type="component" value="Unassembled WGS sequence"/>
</dbReference>
<sequence>MKGRSQLPGMVEEAMAGKIRLDPFITHRLPLDQINDAFDLMHQGKSIRTVIHFGDN</sequence>
<dbReference type="AlphaFoldDB" id="A0A2X2WQ86"/>
<proteinExistence type="predicted"/>
<dbReference type="GO" id="GO:0004022">
    <property type="term" value="F:alcohol dehydrogenase (NAD+) activity"/>
    <property type="evidence" value="ECO:0007669"/>
    <property type="project" value="UniProtKB-EC"/>
</dbReference>
<name>A0A2X2WQ86_CITKO</name>
<dbReference type="EC" id="1.1.1.284" evidence="1"/>